<comment type="caution">
    <text evidence="1">The sequence shown here is derived from an EMBL/GenBank/DDBJ whole genome shotgun (WGS) entry which is preliminary data.</text>
</comment>
<name>A0A843VUA9_COLES</name>
<dbReference type="PANTHER" id="PTHR47723:SF19">
    <property type="entry name" value="POLYNUCLEOTIDYL TRANSFERASE, RIBONUCLEASE H-LIKE SUPERFAMILY PROTEIN"/>
    <property type="match status" value="1"/>
</dbReference>
<evidence type="ECO:0000313" key="1">
    <source>
        <dbReference type="EMBL" id="MQL99515.1"/>
    </source>
</evidence>
<dbReference type="SUPFAM" id="SSF53098">
    <property type="entry name" value="Ribonuclease H-like"/>
    <property type="match status" value="1"/>
</dbReference>
<dbReference type="PANTHER" id="PTHR47723">
    <property type="entry name" value="OS05G0353850 PROTEIN"/>
    <property type="match status" value="1"/>
</dbReference>
<organism evidence="1 2">
    <name type="scientific">Colocasia esculenta</name>
    <name type="common">Wild taro</name>
    <name type="synonym">Arum esculentum</name>
    <dbReference type="NCBI Taxonomy" id="4460"/>
    <lineage>
        <taxon>Eukaryota</taxon>
        <taxon>Viridiplantae</taxon>
        <taxon>Streptophyta</taxon>
        <taxon>Embryophyta</taxon>
        <taxon>Tracheophyta</taxon>
        <taxon>Spermatophyta</taxon>
        <taxon>Magnoliopsida</taxon>
        <taxon>Liliopsida</taxon>
        <taxon>Araceae</taxon>
        <taxon>Aroideae</taxon>
        <taxon>Colocasieae</taxon>
        <taxon>Colocasia</taxon>
    </lineage>
</organism>
<protein>
    <recommendedName>
        <fullName evidence="3">RNase H type-1 domain-containing protein</fullName>
    </recommendedName>
</protein>
<evidence type="ECO:0008006" key="3">
    <source>
        <dbReference type="Google" id="ProtNLM"/>
    </source>
</evidence>
<proteinExistence type="predicted"/>
<evidence type="ECO:0000313" key="2">
    <source>
        <dbReference type="Proteomes" id="UP000652761"/>
    </source>
</evidence>
<reference evidence="1" key="1">
    <citation type="submission" date="2017-07" db="EMBL/GenBank/DDBJ databases">
        <title>Taro Niue Genome Assembly and Annotation.</title>
        <authorList>
            <person name="Atibalentja N."/>
            <person name="Keating K."/>
            <person name="Fields C.J."/>
        </authorList>
    </citation>
    <scope>NUCLEOTIDE SEQUENCE</scope>
    <source>
        <strain evidence="1">Niue_2</strain>
        <tissue evidence="1">Leaf</tissue>
    </source>
</reference>
<keyword evidence="2" id="KW-1185">Reference proteome</keyword>
<dbReference type="Proteomes" id="UP000652761">
    <property type="component" value="Unassembled WGS sequence"/>
</dbReference>
<dbReference type="InterPro" id="IPR053151">
    <property type="entry name" value="RNase_H-like"/>
</dbReference>
<accession>A0A843VUA9</accession>
<dbReference type="EMBL" id="NMUH01002363">
    <property type="protein sequence ID" value="MQL99515.1"/>
    <property type="molecule type" value="Genomic_DNA"/>
</dbReference>
<sequence>MEFYAAFKYSISFRVDPNPDEMQTLHGFGYVPLCPAKKLKLIRWIPPITDFCLNVDGACKGNPGECGGGGCIRDSKGQVLVNSFGEDKMVSWRSYRWWREAKSLISRERFLLSHVYRETNQLTNALANFAVKAQKQTYWYKPQCGSARHKPLAGLHTCGSSRHKPLVGLHTVYSPTAGQKSFLEKKDQTESYYKMNTQDLAHSHRLSPKITMSTGRKRREKKGSLKARLLQMLEHFFLDSGSFSLFL</sequence>
<dbReference type="OrthoDB" id="597234at2759"/>
<dbReference type="InterPro" id="IPR012337">
    <property type="entry name" value="RNaseH-like_sf"/>
</dbReference>
<gene>
    <name evidence="1" type="ORF">Taro_032239</name>
</gene>
<dbReference type="AlphaFoldDB" id="A0A843VUA9"/>